<keyword evidence="4 6" id="KW-1133">Transmembrane helix</keyword>
<feature type="transmembrane region" description="Helical" evidence="6">
    <location>
        <begin position="322"/>
        <end position="345"/>
    </location>
</feature>
<comment type="subcellular location">
    <subcellularLocation>
        <location evidence="1">Cell membrane</location>
        <topology evidence="1">Multi-pass membrane protein</topology>
    </subcellularLocation>
</comment>
<proteinExistence type="predicted"/>
<feature type="transmembrane region" description="Helical" evidence="6">
    <location>
        <begin position="705"/>
        <end position="724"/>
    </location>
</feature>
<evidence type="ECO:0000256" key="1">
    <source>
        <dbReference type="ARBA" id="ARBA00004651"/>
    </source>
</evidence>
<feature type="transmembrane region" description="Helical" evidence="6">
    <location>
        <begin position="20"/>
        <end position="40"/>
    </location>
</feature>
<feature type="domain" description="ABC3 transporter permease C-terminal" evidence="7">
    <location>
        <begin position="281"/>
        <end position="396"/>
    </location>
</feature>
<dbReference type="GO" id="GO:0005886">
    <property type="term" value="C:plasma membrane"/>
    <property type="evidence" value="ECO:0007669"/>
    <property type="project" value="UniProtKB-SubCell"/>
</dbReference>
<feature type="transmembrane region" description="Helical" evidence="6">
    <location>
        <begin position="275"/>
        <end position="301"/>
    </location>
</feature>
<dbReference type="PANTHER" id="PTHR30572">
    <property type="entry name" value="MEMBRANE COMPONENT OF TRANSPORTER-RELATED"/>
    <property type="match status" value="1"/>
</dbReference>
<accession>A0A9X3F3T6</accession>
<evidence type="ECO:0000256" key="5">
    <source>
        <dbReference type="ARBA" id="ARBA00023136"/>
    </source>
</evidence>
<evidence type="ECO:0000259" key="7">
    <source>
        <dbReference type="Pfam" id="PF02687"/>
    </source>
</evidence>
<dbReference type="Proteomes" id="UP001145087">
    <property type="component" value="Unassembled WGS sequence"/>
</dbReference>
<feature type="domain" description="MacB-like periplasmic core" evidence="8">
    <location>
        <begin position="18"/>
        <end position="236"/>
    </location>
</feature>
<dbReference type="InterPro" id="IPR003838">
    <property type="entry name" value="ABC3_permease_C"/>
</dbReference>
<sequence length="776" mass="88508">MGLVKISFRNLWKNKSTSLINLLGLTIALTSFVFIFMWVYHEVTFDRFHKNFKTIYMVASEWKYADGKSDFIMETPTPLGPYLKDNFPEVTQSTRFAKQFGGRFLESGDKKFKEQGLAVEPSFFDIFTIDFVSGDSKTIENNPNSIFISQRLADKFFGEDDPGNQMITFFVNEKSTKQYEIAGVYKDLPDNSSIQFDFLIPVAIEDADNWFAFGYSTFVLLPNQIDRAQLNNKIAQFYDYKRLGFDIDWYLHPIKDIHFKSDYQLFVYHPGDIQYVYIFSIAGVFILLIAMLNFMSLIGVLSTNRMKESGIRKISGAQKNKLAFSFLGEPLLLVSFSLIFTFALVETLQPAFNSFSGNNLPELHQNTVILVILFILALVIGTLSGILPGVFIASLKPIESIKQQKTVGNGTFRKYFIAFQFTLAIVLLSSTFLINKQLNYIFRKDLGFQKENIVHIPLKGKITEEYALIKHELLSNPAISDVTNASPLLSSGIELPGWTWDGISADEKHSIARIYADTDFLKTFGIHLILGNNFSEGNSNQVIINEEAAKVMSLKNPLHQYIQLKGVDYEIVGVVNNFHSRHLSHQIRPLVIIPDNNARNLYVQYKSGIDQASLITNINRVYTQFNPELPFEYHFFTDEFIATYRDEHRMLELLSYFVIVAFLILSFGLYALSKQVALSKTKEIGIRKVNGAKVSEILTMLNKDFVKWVAIAIVIAVPLAWYAMNKWLENFAYKTSLSWWIFAVAGVLALGIALLTVSWQSWRAATRNPVEALRYE</sequence>
<keyword evidence="10" id="KW-1185">Reference proteome</keyword>
<reference evidence="9" key="1">
    <citation type="submission" date="2022-11" db="EMBL/GenBank/DDBJ databases">
        <title>Marilongibacter aestuarii gen. nov., sp. nov., isolated from tidal flat sediment.</title>
        <authorList>
            <person name="Jiayan W."/>
        </authorList>
    </citation>
    <scope>NUCLEOTIDE SEQUENCE</scope>
    <source>
        <strain evidence="9">Z1-6</strain>
    </source>
</reference>
<evidence type="ECO:0000256" key="4">
    <source>
        <dbReference type="ARBA" id="ARBA00022989"/>
    </source>
</evidence>
<feature type="transmembrane region" description="Helical" evidence="6">
    <location>
        <begin position="368"/>
        <end position="395"/>
    </location>
</feature>
<comment type="caution">
    <text evidence="9">The sequence shown here is derived from an EMBL/GenBank/DDBJ whole genome shotgun (WGS) entry which is preliminary data.</text>
</comment>
<evidence type="ECO:0000313" key="10">
    <source>
        <dbReference type="Proteomes" id="UP001145087"/>
    </source>
</evidence>
<dbReference type="PANTHER" id="PTHR30572:SF18">
    <property type="entry name" value="ABC-TYPE MACROLIDE FAMILY EXPORT SYSTEM PERMEASE COMPONENT 2"/>
    <property type="match status" value="1"/>
</dbReference>
<evidence type="ECO:0000259" key="8">
    <source>
        <dbReference type="Pfam" id="PF12704"/>
    </source>
</evidence>
<evidence type="ECO:0000256" key="3">
    <source>
        <dbReference type="ARBA" id="ARBA00022692"/>
    </source>
</evidence>
<dbReference type="Pfam" id="PF12704">
    <property type="entry name" value="MacB_PCD"/>
    <property type="match status" value="2"/>
</dbReference>
<name>A0A9X3F3T6_9BACT</name>
<keyword evidence="5 6" id="KW-0472">Membrane</keyword>
<feature type="transmembrane region" description="Helical" evidence="6">
    <location>
        <begin position="415"/>
        <end position="434"/>
    </location>
</feature>
<protein>
    <submittedName>
        <fullName evidence="9">ABC transporter permease</fullName>
    </submittedName>
</protein>
<dbReference type="GO" id="GO:0022857">
    <property type="term" value="F:transmembrane transporter activity"/>
    <property type="evidence" value="ECO:0007669"/>
    <property type="project" value="TreeGrafter"/>
</dbReference>
<evidence type="ECO:0000313" key="9">
    <source>
        <dbReference type="EMBL" id="MCY1719272.1"/>
    </source>
</evidence>
<feature type="domain" description="ABC3 transporter permease C-terminal" evidence="7">
    <location>
        <begin position="657"/>
        <end position="769"/>
    </location>
</feature>
<dbReference type="InterPro" id="IPR050250">
    <property type="entry name" value="Macrolide_Exporter_MacB"/>
</dbReference>
<feature type="domain" description="MacB-like periplasmic core" evidence="8">
    <location>
        <begin position="450"/>
        <end position="619"/>
    </location>
</feature>
<gene>
    <name evidence="9" type="ORF">OU798_02910</name>
</gene>
<dbReference type="Pfam" id="PF02687">
    <property type="entry name" value="FtsX"/>
    <property type="match status" value="2"/>
</dbReference>
<dbReference type="InterPro" id="IPR025857">
    <property type="entry name" value="MacB_PCD"/>
</dbReference>
<feature type="transmembrane region" description="Helical" evidence="6">
    <location>
        <begin position="653"/>
        <end position="672"/>
    </location>
</feature>
<keyword evidence="2" id="KW-1003">Cell membrane</keyword>
<keyword evidence="3 6" id="KW-0812">Transmembrane</keyword>
<evidence type="ECO:0000256" key="2">
    <source>
        <dbReference type="ARBA" id="ARBA00022475"/>
    </source>
</evidence>
<dbReference type="EMBL" id="JAPOHD010000005">
    <property type="protein sequence ID" value="MCY1719272.1"/>
    <property type="molecule type" value="Genomic_DNA"/>
</dbReference>
<dbReference type="AlphaFoldDB" id="A0A9X3F3T6"/>
<evidence type="ECO:0000256" key="6">
    <source>
        <dbReference type="SAM" id="Phobius"/>
    </source>
</evidence>
<feature type="transmembrane region" description="Helical" evidence="6">
    <location>
        <begin position="736"/>
        <end position="757"/>
    </location>
</feature>
<organism evidence="9 10">
    <name type="scientific">Draconibacterium aestuarii</name>
    <dbReference type="NCBI Taxonomy" id="2998507"/>
    <lineage>
        <taxon>Bacteria</taxon>
        <taxon>Pseudomonadati</taxon>
        <taxon>Bacteroidota</taxon>
        <taxon>Bacteroidia</taxon>
        <taxon>Marinilabiliales</taxon>
        <taxon>Prolixibacteraceae</taxon>
        <taxon>Draconibacterium</taxon>
    </lineage>
</organism>
<dbReference type="RefSeq" id="WP_343331607.1">
    <property type="nucleotide sequence ID" value="NZ_JAPOHD010000005.1"/>
</dbReference>